<dbReference type="AlphaFoldDB" id="A0A834FU45"/>
<dbReference type="OrthoDB" id="1932220at2759"/>
<comment type="caution">
    <text evidence="4">The sequence shown here is derived from an EMBL/GenBank/DDBJ whole genome shotgun (WGS) entry which is preliminary data.</text>
</comment>
<proteinExistence type="inferred from homology"/>
<dbReference type="InterPro" id="IPR023213">
    <property type="entry name" value="CAT-like_dom_sf"/>
</dbReference>
<gene>
    <name evidence="4" type="ORF">RHSIM_RhsimUnG0175700</name>
</gene>
<dbReference type="PANTHER" id="PTHR31623:SF110">
    <property type="entry name" value="VINORINE SYNTHASE-LIKE"/>
    <property type="match status" value="1"/>
</dbReference>
<evidence type="ECO:0000256" key="1">
    <source>
        <dbReference type="ARBA" id="ARBA00009861"/>
    </source>
</evidence>
<keyword evidence="3" id="KW-0012">Acyltransferase</keyword>
<dbReference type="Gene3D" id="3.30.559.10">
    <property type="entry name" value="Chloramphenicol acetyltransferase-like domain"/>
    <property type="match status" value="1"/>
</dbReference>
<dbReference type="PANTHER" id="PTHR31623">
    <property type="entry name" value="F21J9.9"/>
    <property type="match status" value="1"/>
</dbReference>
<protein>
    <submittedName>
        <fullName evidence="4">Uncharacterized protein</fullName>
    </submittedName>
</protein>
<evidence type="ECO:0000313" key="5">
    <source>
        <dbReference type="Proteomes" id="UP000626092"/>
    </source>
</evidence>
<reference evidence="4" key="1">
    <citation type="submission" date="2019-11" db="EMBL/GenBank/DDBJ databases">
        <authorList>
            <person name="Liu Y."/>
            <person name="Hou J."/>
            <person name="Li T.-Q."/>
            <person name="Guan C.-H."/>
            <person name="Wu X."/>
            <person name="Wu H.-Z."/>
            <person name="Ling F."/>
            <person name="Zhang R."/>
            <person name="Shi X.-G."/>
            <person name="Ren J.-P."/>
            <person name="Chen E.-F."/>
            <person name="Sun J.-M."/>
        </authorList>
    </citation>
    <scope>NUCLEOTIDE SEQUENCE</scope>
    <source>
        <strain evidence="4">Adult_tree_wgs_1</strain>
        <tissue evidence="4">Leaves</tissue>
    </source>
</reference>
<dbReference type="EMBL" id="WJXA01000397">
    <property type="protein sequence ID" value="KAF7112947.1"/>
    <property type="molecule type" value="Genomic_DNA"/>
</dbReference>
<name>A0A834FU45_RHOSS</name>
<organism evidence="4 5">
    <name type="scientific">Rhododendron simsii</name>
    <name type="common">Sims's rhododendron</name>
    <dbReference type="NCBI Taxonomy" id="118357"/>
    <lineage>
        <taxon>Eukaryota</taxon>
        <taxon>Viridiplantae</taxon>
        <taxon>Streptophyta</taxon>
        <taxon>Embryophyta</taxon>
        <taxon>Tracheophyta</taxon>
        <taxon>Spermatophyta</taxon>
        <taxon>Magnoliopsida</taxon>
        <taxon>eudicotyledons</taxon>
        <taxon>Gunneridae</taxon>
        <taxon>Pentapetalae</taxon>
        <taxon>asterids</taxon>
        <taxon>Ericales</taxon>
        <taxon>Ericaceae</taxon>
        <taxon>Ericoideae</taxon>
        <taxon>Rhodoreae</taxon>
        <taxon>Rhododendron</taxon>
    </lineage>
</organism>
<dbReference type="GO" id="GO:0016746">
    <property type="term" value="F:acyltransferase activity"/>
    <property type="evidence" value="ECO:0007669"/>
    <property type="project" value="UniProtKB-KW"/>
</dbReference>
<comment type="similarity">
    <text evidence="1">Belongs to the plant acyltransferase family.</text>
</comment>
<evidence type="ECO:0000313" key="4">
    <source>
        <dbReference type="EMBL" id="KAF7112947.1"/>
    </source>
</evidence>
<sequence length="194" mass="21106">MFTVVDGMADKIEYMSDLAEVLTDKKIEAVAATAPVISEVAVAAADSVCPVAALYKADTGTELHRLVRNLRDATSKIDGGFVHGIQGGEGFSKVTECLKELRELYSNEGANYYACTSTCNFGMYEADFKWGKPIWVSLGGNEDPMVMNLIHLLDTRSGGEIEAWVNLSEEDMGLNSNVILSYLLHFLGSKSSSY</sequence>
<dbReference type="Proteomes" id="UP000626092">
    <property type="component" value="Unassembled WGS sequence"/>
</dbReference>
<accession>A0A834FU45</accession>
<evidence type="ECO:0000256" key="2">
    <source>
        <dbReference type="ARBA" id="ARBA00022679"/>
    </source>
</evidence>
<keyword evidence="5" id="KW-1185">Reference proteome</keyword>
<evidence type="ECO:0000256" key="3">
    <source>
        <dbReference type="ARBA" id="ARBA00023315"/>
    </source>
</evidence>
<dbReference type="Pfam" id="PF02458">
    <property type="entry name" value="Transferase"/>
    <property type="match status" value="1"/>
</dbReference>
<keyword evidence="2" id="KW-0808">Transferase</keyword>